<evidence type="ECO:0000313" key="3">
    <source>
        <dbReference type="Proteomes" id="UP000830115"/>
    </source>
</evidence>
<accession>A0ABY4M5X5</accession>
<dbReference type="EMBL" id="CP086322">
    <property type="protein sequence ID" value="UQA91631.1"/>
    <property type="molecule type" value="Genomic_DNA"/>
</dbReference>
<sequence>MKNPEPTGGAGNKQLTNQDEAEILKRSAVLPSRAEGKQEQEFHRVPNWLPRTR</sequence>
<name>A0ABY4M5X5_9ACTN</name>
<protein>
    <submittedName>
        <fullName evidence="2">Uncharacterized protein</fullName>
    </submittedName>
</protein>
<feature type="region of interest" description="Disordered" evidence="1">
    <location>
        <begin position="1"/>
        <end position="53"/>
    </location>
</feature>
<dbReference type="RefSeq" id="WP_248862439.1">
    <property type="nucleotide sequence ID" value="NZ_CP086322.1"/>
</dbReference>
<gene>
    <name evidence="2" type="ORF">K9S39_06950</name>
</gene>
<reference evidence="2" key="1">
    <citation type="submission" date="2021-10" db="EMBL/GenBank/DDBJ databases">
        <title>Streptomyces nigrumlapis sp.nov.,an antimicrobial producing actinobacterium isolated from Black Gobi rocks.</title>
        <authorList>
            <person name="Wen Y."/>
            <person name="Zhang W."/>
            <person name="Liu X.G."/>
        </authorList>
    </citation>
    <scope>NUCLEOTIDE SEQUENCE</scope>
    <source>
        <strain evidence="2">ST13-2-2</strain>
    </source>
</reference>
<feature type="compositionally biased region" description="Basic and acidic residues" evidence="1">
    <location>
        <begin position="34"/>
        <end position="44"/>
    </location>
</feature>
<evidence type="ECO:0000256" key="1">
    <source>
        <dbReference type="SAM" id="MobiDB-lite"/>
    </source>
</evidence>
<organism evidence="2 3">
    <name type="scientific">Streptomyces halobius</name>
    <dbReference type="NCBI Taxonomy" id="2879846"/>
    <lineage>
        <taxon>Bacteria</taxon>
        <taxon>Bacillati</taxon>
        <taxon>Actinomycetota</taxon>
        <taxon>Actinomycetes</taxon>
        <taxon>Kitasatosporales</taxon>
        <taxon>Streptomycetaceae</taxon>
        <taxon>Streptomyces</taxon>
    </lineage>
</organism>
<dbReference type="Proteomes" id="UP000830115">
    <property type="component" value="Chromosome"/>
</dbReference>
<proteinExistence type="predicted"/>
<keyword evidence="3" id="KW-1185">Reference proteome</keyword>
<evidence type="ECO:0000313" key="2">
    <source>
        <dbReference type="EMBL" id="UQA91631.1"/>
    </source>
</evidence>